<dbReference type="EMBL" id="BOMM01000047">
    <property type="protein sequence ID" value="GIE13242.1"/>
    <property type="molecule type" value="Genomic_DNA"/>
</dbReference>
<protein>
    <submittedName>
        <fullName evidence="2">Uncharacterized protein</fullName>
    </submittedName>
</protein>
<reference evidence="2" key="1">
    <citation type="submission" date="2021-01" db="EMBL/GenBank/DDBJ databases">
        <title>Whole genome shotgun sequence of Actinoplanes ferrugineus NBRC 15555.</title>
        <authorList>
            <person name="Komaki H."/>
            <person name="Tamura T."/>
        </authorList>
    </citation>
    <scope>NUCLEOTIDE SEQUENCE</scope>
    <source>
        <strain evidence="2">NBRC 15555</strain>
    </source>
</reference>
<feature type="transmembrane region" description="Helical" evidence="1">
    <location>
        <begin position="244"/>
        <end position="268"/>
    </location>
</feature>
<evidence type="ECO:0000313" key="3">
    <source>
        <dbReference type="Proteomes" id="UP000598174"/>
    </source>
</evidence>
<keyword evidence="1" id="KW-0812">Transmembrane</keyword>
<feature type="transmembrane region" description="Helical" evidence="1">
    <location>
        <begin position="133"/>
        <end position="155"/>
    </location>
</feature>
<feature type="transmembrane region" description="Helical" evidence="1">
    <location>
        <begin position="45"/>
        <end position="65"/>
    </location>
</feature>
<comment type="caution">
    <text evidence="2">The sequence shown here is derived from an EMBL/GenBank/DDBJ whole genome shotgun (WGS) entry which is preliminary data.</text>
</comment>
<name>A0A919J4I5_9ACTN</name>
<gene>
    <name evidence="2" type="ORF">Afe05nite_50820</name>
</gene>
<accession>A0A919J4I5</accession>
<keyword evidence="1" id="KW-1133">Transmembrane helix</keyword>
<evidence type="ECO:0000256" key="1">
    <source>
        <dbReference type="SAM" id="Phobius"/>
    </source>
</evidence>
<feature type="transmembrane region" description="Helical" evidence="1">
    <location>
        <begin position="107"/>
        <end position="127"/>
    </location>
</feature>
<dbReference type="Proteomes" id="UP000598174">
    <property type="component" value="Unassembled WGS sequence"/>
</dbReference>
<proteinExistence type="predicted"/>
<keyword evidence="3" id="KW-1185">Reference proteome</keyword>
<feature type="transmembrane region" description="Helical" evidence="1">
    <location>
        <begin position="274"/>
        <end position="298"/>
    </location>
</feature>
<organism evidence="2 3">
    <name type="scientific">Paractinoplanes ferrugineus</name>
    <dbReference type="NCBI Taxonomy" id="113564"/>
    <lineage>
        <taxon>Bacteria</taxon>
        <taxon>Bacillati</taxon>
        <taxon>Actinomycetota</taxon>
        <taxon>Actinomycetes</taxon>
        <taxon>Micromonosporales</taxon>
        <taxon>Micromonosporaceae</taxon>
        <taxon>Paractinoplanes</taxon>
    </lineage>
</organism>
<dbReference type="AlphaFoldDB" id="A0A919J4I5"/>
<feature type="transmembrane region" description="Helical" evidence="1">
    <location>
        <begin position="77"/>
        <end position="100"/>
    </location>
</feature>
<sequence length="367" mass="38986">MGDTPVGGSAYRRPVPSPKKITAARQVRQQLHLDLVRSEKATVHLTTFVVSAVSTIMITRGYLALTGYPQIGGDSGLHVAHVLPGGLLMLAALVMGFAFIGRGPRPVAALVGGVGFGLFLDEVGKFVTADNDYFFGPAPAIMYVVFVLLVVTAQVGRHRRPLSDREKVANAAHVLVDGLAGRLPDSRRQEVLRTLDSISDVRGAQQLRDLLADVEPRVSPLPQRFEVLWRRIAAALARVASSRFAVTVVTALLVLQALGAAVVVISLWRASESYRLITAGTLTGTAVSVAFIGLGLWRWRAGDGRTAVEWLQRSALSSLLITQVFHFAASPFTAVAGVVVDLLLLGLASSILRTGSTRASGEVGATG</sequence>
<keyword evidence="1" id="KW-0472">Membrane</keyword>
<evidence type="ECO:0000313" key="2">
    <source>
        <dbReference type="EMBL" id="GIE13242.1"/>
    </source>
</evidence>